<dbReference type="Pfam" id="PF13621">
    <property type="entry name" value="Cupin_8"/>
    <property type="match status" value="1"/>
</dbReference>
<dbReference type="SUPFAM" id="SSF51197">
    <property type="entry name" value="Clavaminate synthase-like"/>
    <property type="match status" value="1"/>
</dbReference>
<dbReference type="OMA" id="DWHESAM"/>
<dbReference type="KEGG" id="sre:PTSG_04999"/>
<organism evidence="4">
    <name type="scientific">Salpingoeca rosetta (strain ATCC 50818 / BSB-021)</name>
    <dbReference type="NCBI Taxonomy" id="946362"/>
    <lineage>
        <taxon>Eukaryota</taxon>
        <taxon>Choanoflagellata</taxon>
        <taxon>Craspedida</taxon>
        <taxon>Salpingoecidae</taxon>
        <taxon>Salpingoeca</taxon>
    </lineage>
</organism>
<sequence>MENVCTLLTTNILDVQQPTLLAQCREFGTDKVAVAVEKCQMLHKREKWDRLKTTAERLVATLKSTKQALPREGAYWPRAMSVALAYQALAAAHAEDWHHVARHADTAFVVGGPQEFVEVAELAAAQLSTATEEGHSGTTTDTTTATDNSSTSMLDVPPPTTAPLEQPIKRIPAADLEHHLATDPDTPVVVEGLQAEWRAPSRWADVTFMMRKYGARSVPLEFGMWPHLTEDMLTLREFFTRYFSQPATSTSSGGNGGEGDQKPEVAYLAQHNLLEQIPALQADLAIPDVCSTHDRSLHEASVWWGSKGTVTPIHFDSFPNLLAQVVGYKYVRLFAPSESSKLYPFTSGSGDAGDDKGSTNADNSDGEDDRSARACEQAVEGGRYAGQSNISRVPDPRNVDTDRFPAMKDAAFVEAVLAPGDTLYMPRSHWHFVTSLSPSMSVNFWWKEGGA</sequence>
<dbReference type="Proteomes" id="UP000007799">
    <property type="component" value="Unassembled WGS sequence"/>
</dbReference>
<reference evidence="3" key="1">
    <citation type="submission" date="2009-08" db="EMBL/GenBank/DDBJ databases">
        <title>Annotation of Salpingoeca rosetta.</title>
        <authorList>
            <consortium name="The Broad Institute Genome Sequencing Platform"/>
            <person name="Russ C."/>
            <person name="Cuomo C."/>
            <person name="Burger G."/>
            <person name="Gray M.W."/>
            <person name="Holland P.W.H."/>
            <person name="King N."/>
            <person name="Lang F.B.F."/>
            <person name="Roger A.J."/>
            <person name="Ruiz-Trillo I."/>
            <person name="Young S.K."/>
            <person name="Zeng Q."/>
            <person name="Gargeya S."/>
            <person name="Alvarado L."/>
            <person name="Berlin A."/>
            <person name="Chapman S.B."/>
            <person name="Chen Z."/>
            <person name="Freedman E."/>
            <person name="Gellesch M."/>
            <person name="Goldberg J."/>
            <person name="Griggs A."/>
            <person name="Gujja S."/>
            <person name="Heilman E."/>
            <person name="Heiman D."/>
            <person name="Howarth C."/>
            <person name="Mehta T."/>
            <person name="Neiman D."/>
            <person name="Pearson M."/>
            <person name="Roberts A."/>
            <person name="Saif S."/>
            <person name="Shea T."/>
            <person name="Shenoy N."/>
            <person name="Sisk P."/>
            <person name="Stolte C."/>
            <person name="Sykes S."/>
            <person name="White J."/>
            <person name="Yandava C."/>
            <person name="Haas B."/>
            <person name="Nusbaum C."/>
            <person name="Birren B."/>
        </authorList>
    </citation>
    <scope>NUCLEOTIDE SEQUENCE [LARGE SCALE GENOMIC DNA]</scope>
    <source>
        <strain evidence="3">ATCC 50818</strain>
    </source>
</reference>
<feature type="region of interest" description="Disordered" evidence="1">
    <location>
        <begin position="128"/>
        <end position="159"/>
    </location>
</feature>
<feature type="region of interest" description="Disordered" evidence="1">
    <location>
        <begin position="344"/>
        <end position="398"/>
    </location>
</feature>
<dbReference type="STRING" id="946362.F2U980"/>
<dbReference type="PROSITE" id="PS51184">
    <property type="entry name" value="JMJC"/>
    <property type="match status" value="1"/>
</dbReference>
<protein>
    <recommendedName>
        <fullName evidence="2">JmjC domain-containing protein</fullName>
    </recommendedName>
</protein>
<dbReference type="OrthoDB" id="47172at2759"/>
<evidence type="ECO:0000313" key="4">
    <source>
        <dbReference type="Proteomes" id="UP000007799"/>
    </source>
</evidence>
<dbReference type="InterPro" id="IPR003347">
    <property type="entry name" value="JmjC_dom"/>
</dbReference>
<dbReference type="Gene3D" id="2.60.120.650">
    <property type="entry name" value="Cupin"/>
    <property type="match status" value="1"/>
</dbReference>
<dbReference type="PANTHER" id="PTHR12461:SF105">
    <property type="entry name" value="HYPOXIA-INDUCIBLE FACTOR 1-ALPHA INHIBITOR"/>
    <property type="match status" value="1"/>
</dbReference>
<gene>
    <name evidence="3" type="ORF">PTSG_04999</name>
</gene>
<dbReference type="AlphaFoldDB" id="F2U980"/>
<keyword evidence="4" id="KW-1185">Reference proteome</keyword>
<feature type="compositionally biased region" description="Low complexity" evidence="1">
    <location>
        <begin position="136"/>
        <end position="152"/>
    </location>
</feature>
<evidence type="ECO:0000256" key="1">
    <source>
        <dbReference type="SAM" id="MobiDB-lite"/>
    </source>
</evidence>
<evidence type="ECO:0000313" key="3">
    <source>
        <dbReference type="EMBL" id="EGD73283.1"/>
    </source>
</evidence>
<dbReference type="eggNOG" id="KOG2132">
    <property type="taxonomic scope" value="Eukaryota"/>
</dbReference>
<dbReference type="InParanoid" id="F2U980"/>
<proteinExistence type="predicted"/>
<accession>F2U980</accession>
<name>F2U980_SALR5</name>
<dbReference type="EMBL" id="GL832965">
    <property type="protein sequence ID" value="EGD73283.1"/>
    <property type="molecule type" value="Genomic_DNA"/>
</dbReference>
<feature type="domain" description="JmjC" evidence="2">
    <location>
        <begin position="266"/>
        <end position="451"/>
    </location>
</feature>
<dbReference type="PANTHER" id="PTHR12461">
    <property type="entry name" value="HYPOXIA-INDUCIBLE FACTOR 1 ALPHA INHIBITOR-RELATED"/>
    <property type="match status" value="1"/>
</dbReference>
<dbReference type="GeneID" id="16074893"/>
<dbReference type="InterPro" id="IPR041667">
    <property type="entry name" value="Cupin_8"/>
</dbReference>
<dbReference type="RefSeq" id="XP_004994314.1">
    <property type="nucleotide sequence ID" value="XM_004994257.1"/>
</dbReference>
<evidence type="ECO:0000259" key="2">
    <source>
        <dbReference type="PROSITE" id="PS51184"/>
    </source>
</evidence>
<dbReference type="SMART" id="SM00558">
    <property type="entry name" value="JmjC"/>
    <property type="match status" value="1"/>
</dbReference>